<evidence type="ECO:0000313" key="2">
    <source>
        <dbReference type="Proteomes" id="UP001642360"/>
    </source>
</evidence>
<evidence type="ECO:0000313" key="1">
    <source>
        <dbReference type="EMBL" id="CAK9174160.1"/>
    </source>
</evidence>
<reference evidence="1 2" key="1">
    <citation type="submission" date="2024-02" db="EMBL/GenBank/DDBJ databases">
        <authorList>
            <person name="Vignale AGUSTIN F."/>
            <person name="Sosa J E."/>
            <person name="Modenutti C."/>
        </authorList>
    </citation>
    <scope>NUCLEOTIDE SEQUENCE [LARGE SCALE GENOMIC DNA]</scope>
</reference>
<comment type="caution">
    <text evidence="1">The sequence shown here is derived from an EMBL/GenBank/DDBJ whole genome shotgun (WGS) entry which is preliminary data.</text>
</comment>
<dbReference type="EMBL" id="CAUOFW020006292">
    <property type="protein sequence ID" value="CAK9174160.1"/>
    <property type="molecule type" value="Genomic_DNA"/>
</dbReference>
<dbReference type="Proteomes" id="UP001642360">
    <property type="component" value="Unassembled WGS sequence"/>
</dbReference>
<keyword evidence="2" id="KW-1185">Reference proteome</keyword>
<gene>
    <name evidence="1" type="ORF">ILEXP_LOCUS43894</name>
</gene>
<dbReference type="AlphaFoldDB" id="A0ABC8TXG5"/>
<accession>A0ABC8TXG5</accession>
<protein>
    <submittedName>
        <fullName evidence="1">Uncharacterized protein</fullName>
    </submittedName>
</protein>
<organism evidence="1 2">
    <name type="scientific">Ilex paraguariensis</name>
    <name type="common">yerba mate</name>
    <dbReference type="NCBI Taxonomy" id="185542"/>
    <lineage>
        <taxon>Eukaryota</taxon>
        <taxon>Viridiplantae</taxon>
        <taxon>Streptophyta</taxon>
        <taxon>Embryophyta</taxon>
        <taxon>Tracheophyta</taxon>
        <taxon>Spermatophyta</taxon>
        <taxon>Magnoliopsida</taxon>
        <taxon>eudicotyledons</taxon>
        <taxon>Gunneridae</taxon>
        <taxon>Pentapetalae</taxon>
        <taxon>asterids</taxon>
        <taxon>campanulids</taxon>
        <taxon>Aquifoliales</taxon>
        <taxon>Aquifoliaceae</taxon>
        <taxon>Ilex</taxon>
    </lineage>
</organism>
<name>A0ABC8TXG5_9AQUA</name>
<proteinExistence type="predicted"/>
<sequence>MEHLCILELSIAHPELEPAISKLLEWIYDNNNSKAFCQEITSSVGRFSLREKEEFTGRTGGKESFNNAMVARQAWRLVQTLQSLWAQVLRAKYYAGQSLWQLKPKAASS</sequence>